<keyword evidence="2" id="KW-1133">Transmembrane helix</keyword>
<dbReference type="InterPro" id="IPR018764">
    <property type="entry name" value="RskA_C"/>
</dbReference>
<proteinExistence type="predicted"/>
<name>A0ABS8BPJ5_9RHOB</name>
<organism evidence="4 5">
    <name type="scientific">Loktanella gaetbuli</name>
    <dbReference type="NCBI Taxonomy" id="2881335"/>
    <lineage>
        <taxon>Bacteria</taxon>
        <taxon>Pseudomonadati</taxon>
        <taxon>Pseudomonadota</taxon>
        <taxon>Alphaproteobacteria</taxon>
        <taxon>Rhodobacterales</taxon>
        <taxon>Roseobacteraceae</taxon>
        <taxon>Loktanella</taxon>
    </lineage>
</organism>
<evidence type="ECO:0000256" key="2">
    <source>
        <dbReference type="SAM" id="Phobius"/>
    </source>
</evidence>
<dbReference type="RefSeq" id="WP_226746783.1">
    <property type="nucleotide sequence ID" value="NZ_JAJATZ010000001.1"/>
</dbReference>
<dbReference type="Proteomes" id="UP001138961">
    <property type="component" value="Unassembled WGS sequence"/>
</dbReference>
<sequence length="243" mass="25474">MTDDIEKDEERLLTAEYVLGLLTDQEAKAYEEVLAVDPELRLEYAFWAERIAALTDDIAPVDPPAKMLARIRSDLFGTDAVETTATKARSWLDRLGLLPAMTGGVVAALAVLWVINLYIPAAPLVSDPPVLSAPTLQAQIAAEDDSLIVLASYDATAQTLTVQRTAGQAPDGRVLELWLIADDNPPVSLGVLPDDETGQIGIDATLIPALPGGVLAISDEPPGGSTTGAPTGSVLAVGPITEA</sequence>
<comment type="caution">
    <text evidence="4">The sequence shown here is derived from an EMBL/GenBank/DDBJ whole genome shotgun (WGS) entry which is preliminary data.</text>
</comment>
<evidence type="ECO:0000313" key="4">
    <source>
        <dbReference type="EMBL" id="MCB5197650.1"/>
    </source>
</evidence>
<evidence type="ECO:0000259" key="3">
    <source>
        <dbReference type="Pfam" id="PF10099"/>
    </source>
</evidence>
<keyword evidence="2" id="KW-0812">Transmembrane</keyword>
<feature type="transmembrane region" description="Helical" evidence="2">
    <location>
        <begin position="97"/>
        <end position="119"/>
    </location>
</feature>
<dbReference type="PANTHER" id="PTHR37461">
    <property type="entry name" value="ANTI-SIGMA-K FACTOR RSKA"/>
    <property type="match status" value="1"/>
</dbReference>
<keyword evidence="5" id="KW-1185">Reference proteome</keyword>
<feature type="domain" description="Anti-sigma K factor RskA C-terminal" evidence="3">
    <location>
        <begin position="105"/>
        <end position="234"/>
    </location>
</feature>
<dbReference type="EMBL" id="JAJATZ010000001">
    <property type="protein sequence ID" value="MCB5197650.1"/>
    <property type="molecule type" value="Genomic_DNA"/>
</dbReference>
<feature type="region of interest" description="Disordered" evidence="1">
    <location>
        <begin position="220"/>
        <end position="243"/>
    </location>
</feature>
<dbReference type="PANTHER" id="PTHR37461:SF1">
    <property type="entry name" value="ANTI-SIGMA-K FACTOR RSKA"/>
    <property type="match status" value="1"/>
</dbReference>
<reference evidence="4" key="1">
    <citation type="submission" date="2021-10" db="EMBL/GenBank/DDBJ databases">
        <title>Loktanella gaetbuli sp. nov., isolated from a tidal flat.</title>
        <authorList>
            <person name="Park S."/>
            <person name="Yoon J.-H."/>
        </authorList>
    </citation>
    <scope>NUCLEOTIDE SEQUENCE</scope>
    <source>
        <strain evidence="4">TSTF-M6</strain>
    </source>
</reference>
<protein>
    <submittedName>
        <fullName evidence="4">Anti-sigma factor</fullName>
    </submittedName>
</protein>
<dbReference type="Pfam" id="PF10099">
    <property type="entry name" value="RskA_C"/>
    <property type="match status" value="1"/>
</dbReference>
<accession>A0ABS8BPJ5</accession>
<feature type="compositionally biased region" description="Low complexity" evidence="1">
    <location>
        <begin position="221"/>
        <end position="233"/>
    </location>
</feature>
<keyword evidence="2" id="KW-0472">Membrane</keyword>
<evidence type="ECO:0000313" key="5">
    <source>
        <dbReference type="Proteomes" id="UP001138961"/>
    </source>
</evidence>
<gene>
    <name evidence="4" type="ORF">LGQ03_00200</name>
</gene>
<dbReference type="InterPro" id="IPR051474">
    <property type="entry name" value="Anti-sigma-K/W_factor"/>
</dbReference>
<evidence type="ECO:0000256" key="1">
    <source>
        <dbReference type="SAM" id="MobiDB-lite"/>
    </source>
</evidence>